<organism evidence="2 3">
    <name type="scientific">Bacteroides xylanisolvens</name>
    <dbReference type="NCBI Taxonomy" id="371601"/>
    <lineage>
        <taxon>Bacteria</taxon>
        <taxon>Pseudomonadati</taxon>
        <taxon>Bacteroidota</taxon>
        <taxon>Bacteroidia</taxon>
        <taxon>Bacteroidales</taxon>
        <taxon>Bacteroidaceae</taxon>
        <taxon>Bacteroides</taxon>
    </lineage>
</organism>
<dbReference type="Pfam" id="PF03374">
    <property type="entry name" value="ANT"/>
    <property type="match status" value="1"/>
</dbReference>
<evidence type="ECO:0000259" key="1">
    <source>
        <dbReference type="PROSITE" id="PS51750"/>
    </source>
</evidence>
<dbReference type="PANTHER" id="PTHR36180">
    <property type="entry name" value="DNA-BINDING PROTEIN-RELATED-RELATED"/>
    <property type="match status" value="1"/>
</dbReference>
<proteinExistence type="predicted"/>
<dbReference type="InterPro" id="IPR005039">
    <property type="entry name" value="Ant_C"/>
</dbReference>
<dbReference type="PANTHER" id="PTHR36180:SF2">
    <property type="entry name" value="BRO FAMILY PROTEIN"/>
    <property type="match status" value="1"/>
</dbReference>
<dbReference type="PROSITE" id="PS51750">
    <property type="entry name" value="BRO_N"/>
    <property type="match status" value="1"/>
</dbReference>
<reference evidence="2 3" key="1">
    <citation type="submission" date="2016-10" db="EMBL/GenBank/DDBJ databases">
        <authorList>
            <person name="de Groot N.N."/>
        </authorList>
    </citation>
    <scope>NUCLEOTIDE SEQUENCE [LARGE SCALE GENOMIC DNA]</scope>
    <source>
        <strain evidence="2 3">NLAE-zl-C202</strain>
    </source>
</reference>
<dbReference type="GO" id="GO:0003677">
    <property type="term" value="F:DNA binding"/>
    <property type="evidence" value="ECO:0007669"/>
    <property type="project" value="InterPro"/>
</dbReference>
<feature type="domain" description="Bro-N" evidence="1">
    <location>
        <begin position="1"/>
        <end position="106"/>
    </location>
</feature>
<name>A0A1I4Z5S7_9BACE</name>
<accession>A0A1I4Z5S7</accession>
<dbReference type="Pfam" id="PF02498">
    <property type="entry name" value="Bro-N"/>
    <property type="match status" value="1"/>
</dbReference>
<dbReference type="InterPro" id="IPR003497">
    <property type="entry name" value="BRO_N_domain"/>
</dbReference>
<dbReference type="SMART" id="SM01040">
    <property type="entry name" value="Bro-N"/>
    <property type="match status" value="1"/>
</dbReference>
<gene>
    <name evidence="2" type="ORF">SAMN05216250_13519</name>
</gene>
<dbReference type="AlphaFoldDB" id="A0A1I4Z5S7"/>
<sequence>MRTLVITEHPEFGKVRTVEAGGRVWFCARDVASALGYANPKDAVNRHCRPKGVCVHDLLTAGGRQKVKFIDEGNLYRLMACSRLPSAERFESWIFDELVPRTLKEGGYLLEKEGETDAELLSRTLQLAEAKLRERDRYISGLEKENALNALKLSLQAPKVRYFDEVLHSPSTYTVTQIAKELGMSGRELNRRLKALGIQFRLGGTWLLTARYQKEGYTRTHTHSWQSRCGETGTAMHTVWTEKGRLFIHCLFSGLSLF</sequence>
<protein>
    <submittedName>
        <fullName evidence="2">Prophage antirepressor</fullName>
    </submittedName>
</protein>
<dbReference type="EMBL" id="FOUM01000035">
    <property type="protein sequence ID" value="SFN45632.1"/>
    <property type="molecule type" value="Genomic_DNA"/>
</dbReference>
<dbReference type="Proteomes" id="UP000183766">
    <property type="component" value="Unassembled WGS sequence"/>
</dbReference>
<dbReference type="RefSeq" id="WP_074910879.1">
    <property type="nucleotide sequence ID" value="NZ_FOUM01000035.1"/>
</dbReference>
<evidence type="ECO:0000313" key="2">
    <source>
        <dbReference type="EMBL" id="SFN45632.1"/>
    </source>
</evidence>
<evidence type="ECO:0000313" key="3">
    <source>
        <dbReference type="Proteomes" id="UP000183766"/>
    </source>
</evidence>